<accession>A0A7S0FJQ7</accession>
<organism evidence="2">
    <name type="scientific">Pyrodinium bahamense</name>
    <dbReference type="NCBI Taxonomy" id="73915"/>
    <lineage>
        <taxon>Eukaryota</taxon>
        <taxon>Sar</taxon>
        <taxon>Alveolata</taxon>
        <taxon>Dinophyceae</taxon>
        <taxon>Gonyaulacales</taxon>
        <taxon>Pyrocystaceae</taxon>
        <taxon>Pyrodinium</taxon>
    </lineage>
</organism>
<evidence type="ECO:0000256" key="1">
    <source>
        <dbReference type="SAM" id="MobiDB-lite"/>
    </source>
</evidence>
<feature type="compositionally biased region" description="Basic residues" evidence="1">
    <location>
        <begin position="154"/>
        <end position="165"/>
    </location>
</feature>
<name>A0A7S0FJQ7_9DINO</name>
<feature type="compositionally biased region" description="Low complexity" evidence="1">
    <location>
        <begin position="77"/>
        <end position="91"/>
    </location>
</feature>
<protein>
    <submittedName>
        <fullName evidence="2">Uncharacterized protein</fullName>
    </submittedName>
</protein>
<sequence length="459" mass="46179">MPAGAGGKVPDDSMVAQTGCPPLLSSEAPATSVLEQPIPSHVSKRGSPGEAGAPVTVTGGMTDPDPLWSERSTSMGSQAASEASMSDMASSHGGSSPRQASGHARTEVGAPPAAPLIHARVKWSDLSDSLVASVALDESLEESLVTSPEGSPKKSSRRSARRRRRREEAKLADACDSGSGTHLAVEDAEATAESNSAAGLAGPHAGPRHVVTLGDIGFDLGLSGRVLCGSVVASGEAPLAPRSVPLSTAAPNNHACPTQRHSSGWEGPCSPCHAQTRPTGLMSTRPCAAGATPPSCEASARVPPLERCPEVAGSPSCPAIGPTGCVRTRPCTNSVTVAPEASARIPIALGMSPARASPARPLPPQLAPCAASPWPAMMPESQWTAPGTPSRIQGVSSIVSTSPLSPASNAVGACNLSAWSPAGTPTADALRSLLRGSGLPSNANLAAQLQAAAPEAYED</sequence>
<feature type="region of interest" description="Disordered" evidence="1">
    <location>
        <begin position="138"/>
        <end position="203"/>
    </location>
</feature>
<evidence type="ECO:0000313" key="2">
    <source>
        <dbReference type="EMBL" id="CAD8363026.1"/>
    </source>
</evidence>
<feature type="region of interest" description="Disordered" evidence="1">
    <location>
        <begin position="1"/>
        <end position="110"/>
    </location>
</feature>
<proteinExistence type="predicted"/>
<reference evidence="2" key="1">
    <citation type="submission" date="2021-01" db="EMBL/GenBank/DDBJ databases">
        <authorList>
            <person name="Corre E."/>
            <person name="Pelletier E."/>
            <person name="Niang G."/>
            <person name="Scheremetjew M."/>
            <person name="Finn R."/>
            <person name="Kale V."/>
            <person name="Holt S."/>
            <person name="Cochrane G."/>
            <person name="Meng A."/>
            <person name="Brown T."/>
            <person name="Cohen L."/>
        </authorList>
    </citation>
    <scope>NUCLEOTIDE SEQUENCE</scope>
    <source>
        <strain evidence="2">Pbaha01</strain>
    </source>
</reference>
<dbReference type="EMBL" id="HBEG01026632">
    <property type="protein sequence ID" value="CAD8363026.1"/>
    <property type="molecule type" value="Transcribed_RNA"/>
</dbReference>
<dbReference type="AlphaFoldDB" id="A0A7S0FJQ7"/>
<gene>
    <name evidence="2" type="ORF">PBAH0796_LOCUS16176</name>
</gene>